<accession>A0A2S0MQW9</accession>
<proteinExistence type="predicted"/>
<dbReference type="RefSeq" id="WP_106472408.1">
    <property type="nucleotide sequence ID" value="NZ_CP027665.1"/>
</dbReference>
<dbReference type="KEGG" id="thas:C6Y53_10500"/>
<dbReference type="Gene3D" id="1.10.150.240">
    <property type="entry name" value="Putative phosphatase, domain 2"/>
    <property type="match status" value="1"/>
</dbReference>
<dbReference type="InterPro" id="IPR006439">
    <property type="entry name" value="HAD-SF_hydro_IA"/>
</dbReference>
<dbReference type="PANTHER" id="PTHR43434">
    <property type="entry name" value="PHOSPHOGLYCOLATE PHOSPHATASE"/>
    <property type="match status" value="1"/>
</dbReference>
<name>A0A2S0MQW9_9RHOB</name>
<dbReference type="AlphaFoldDB" id="A0A2S0MQW9"/>
<dbReference type="SFLD" id="SFLDS00003">
    <property type="entry name" value="Haloacid_Dehalogenase"/>
    <property type="match status" value="1"/>
</dbReference>
<dbReference type="GO" id="GO:0005829">
    <property type="term" value="C:cytosol"/>
    <property type="evidence" value="ECO:0007669"/>
    <property type="project" value="TreeGrafter"/>
</dbReference>
<gene>
    <name evidence="1" type="ORF">C6Y53_10500</name>
</gene>
<dbReference type="InterPro" id="IPR023198">
    <property type="entry name" value="PGP-like_dom2"/>
</dbReference>
<sequence length="224" mass="23414">MSAPLRLIIFDVDGTLVDSQNSIVAAMKAAFAALDMPLPPRAELLGIVGLSLEVAMARLAPGRDPACHARLADAYRDSFRSGRERGDLPPLFPGARAVLDRLAGVPENILGIATGKSARGLAALIGAHGLDGVFATTQVADHHPSKPHPSMIETAMAEAGVGPGDTVMIGDTSFDIDMARAARVAAIGVDWGYHPAPALAAADRVIEDFEALPRALDDIWAARQ</sequence>
<organism evidence="1 2">
    <name type="scientific">Pukyongiella litopenaei</name>
    <dbReference type="NCBI Taxonomy" id="2605946"/>
    <lineage>
        <taxon>Bacteria</taxon>
        <taxon>Pseudomonadati</taxon>
        <taxon>Pseudomonadota</taxon>
        <taxon>Alphaproteobacteria</taxon>
        <taxon>Rhodobacterales</taxon>
        <taxon>Paracoccaceae</taxon>
        <taxon>Pukyongiella</taxon>
    </lineage>
</organism>
<dbReference type="InterPro" id="IPR041492">
    <property type="entry name" value="HAD_2"/>
</dbReference>
<dbReference type="InterPro" id="IPR036412">
    <property type="entry name" value="HAD-like_sf"/>
</dbReference>
<dbReference type="Proteomes" id="UP000237655">
    <property type="component" value="Chromosome"/>
</dbReference>
<dbReference type="SFLD" id="SFLDG01129">
    <property type="entry name" value="C1.5:_HAD__Beta-PGM__Phosphata"/>
    <property type="match status" value="1"/>
</dbReference>
<keyword evidence="1" id="KW-0378">Hydrolase</keyword>
<dbReference type="Pfam" id="PF13419">
    <property type="entry name" value="HAD_2"/>
    <property type="match status" value="1"/>
</dbReference>
<dbReference type="InterPro" id="IPR050155">
    <property type="entry name" value="HAD-like_hydrolase_sf"/>
</dbReference>
<dbReference type="InterPro" id="IPR023214">
    <property type="entry name" value="HAD_sf"/>
</dbReference>
<keyword evidence="2" id="KW-1185">Reference proteome</keyword>
<protein>
    <submittedName>
        <fullName evidence="1">HAD-IA family hydrolase</fullName>
    </submittedName>
</protein>
<dbReference type="PANTHER" id="PTHR43434:SF24">
    <property type="entry name" value="HYDROLASE-RELATED"/>
    <property type="match status" value="1"/>
</dbReference>
<evidence type="ECO:0000313" key="2">
    <source>
        <dbReference type="Proteomes" id="UP000237655"/>
    </source>
</evidence>
<dbReference type="NCBIfam" id="TIGR01549">
    <property type="entry name" value="HAD-SF-IA-v1"/>
    <property type="match status" value="1"/>
</dbReference>
<evidence type="ECO:0000313" key="1">
    <source>
        <dbReference type="EMBL" id="AVO38093.1"/>
    </source>
</evidence>
<dbReference type="EMBL" id="CP027665">
    <property type="protein sequence ID" value="AVO38093.1"/>
    <property type="molecule type" value="Genomic_DNA"/>
</dbReference>
<dbReference type="Gene3D" id="3.40.50.1000">
    <property type="entry name" value="HAD superfamily/HAD-like"/>
    <property type="match status" value="1"/>
</dbReference>
<reference evidence="2" key="1">
    <citation type="submission" date="2018-03" db="EMBL/GenBank/DDBJ databases">
        <title>Genomic analysis of the strain SH-1 isolated from shrimp intestine.</title>
        <authorList>
            <person name="Kim Y.-S."/>
            <person name="Kim S.-E."/>
            <person name="Kim K.-H."/>
        </authorList>
    </citation>
    <scope>NUCLEOTIDE SEQUENCE [LARGE SCALE GENOMIC DNA]</scope>
    <source>
        <strain evidence="2">SH-1</strain>
    </source>
</reference>
<dbReference type="GO" id="GO:0006281">
    <property type="term" value="P:DNA repair"/>
    <property type="evidence" value="ECO:0007669"/>
    <property type="project" value="TreeGrafter"/>
</dbReference>
<dbReference type="SUPFAM" id="SSF56784">
    <property type="entry name" value="HAD-like"/>
    <property type="match status" value="1"/>
</dbReference>
<dbReference type="GO" id="GO:0008967">
    <property type="term" value="F:phosphoglycolate phosphatase activity"/>
    <property type="evidence" value="ECO:0007669"/>
    <property type="project" value="TreeGrafter"/>
</dbReference>